<dbReference type="RefSeq" id="WP_311367913.1">
    <property type="nucleotide sequence ID" value="NZ_JAVRHX010000001.1"/>
</dbReference>
<feature type="domain" description="FAD dependent oxidoreductase" evidence="2">
    <location>
        <begin position="41"/>
        <end position="404"/>
    </location>
</feature>
<dbReference type="EMBL" id="JAVRHX010000001">
    <property type="protein sequence ID" value="MDT0594440.1"/>
    <property type="molecule type" value="Genomic_DNA"/>
</dbReference>
<protein>
    <submittedName>
        <fullName evidence="3">FAD-binding oxidoreductase</fullName>
        <ecNumber evidence="3">1.-.-.-</ecNumber>
    </submittedName>
</protein>
<dbReference type="Pfam" id="PF01266">
    <property type="entry name" value="DAO"/>
    <property type="match status" value="1"/>
</dbReference>
<dbReference type="Gene3D" id="3.30.9.10">
    <property type="entry name" value="D-Amino Acid Oxidase, subunit A, domain 2"/>
    <property type="match status" value="1"/>
</dbReference>
<evidence type="ECO:0000256" key="1">
    <source>
        <dbReference type="ARBA" id="ARBA00023002"/>
    </source>
</evidence>
<keyword evidence="1 3" id="KW-0560">Oxidoreductase</keyword>
<dbReference type="SUPFAM" id="SSF51905">
    <property type="entry name" value="FAD/NAD(P)-binding domain"/>
    <property type="match status" value="1"/>
</dbReference>
<evidence type="ECO:0000313" key="4">
    <source>
        <dbReference type="Proteomes" id="UP001253545"/>
    </source>
</evidence>
<evidence type="ECO:0000259" key="2">
    <source>
        <dbReference type="Pfam" id="PF01266"/>
    </source>
</evidence>
<dbReference type="Gene3D" id="3.50.50.60">
    <property type="entry name" value="FAD/NAD(P)-binding domain"/>
    <property type="match status" value="1"/>
</dbReference>
<keyword evidence="4" id="KW-1185">Reference proteome</keyword>
<reference evidence="3 4" key="1">
    <citation type="submission" date="2023-09" db="EMBL/GenBank/DDBJ databases">
        <authorList>
            <person name="Rey-Velasco X."/>
        </authorList>
    </citation>
    <scope>NUCLEOTIDE SEQUENCE [LARGE SCALE GENOMIC DNA]</scope>
    <source>
        <strain evidence="3 4">P117</strain>
    </source>
</reference>
<dbReference type="InterPro" id="IPR036188">
    <property type="entry name" value="FAD/NAD-bd_sf"/>
</dbReference>
<comment type="caution">
    <text evidence="3">The sequence shown here is derived from an EMBL/GenBank/DDBJ whole genome shotgun (WGS) entry which is preliminary data.</text>
</comment>
<organism evidence="3 4">
    <name type="scientific">Glaciecola petra</name>
    <dbReference type="NCBI Taxonomy" id="3075602"/>
    <lineage>
        <taxon>Bacteria</taxon>
        <taxon>Pseudomonadati</taxon>
        <taxon>Pseudomonadota</taxon>
        <taxon>Gammaproteobacteria</taxon>
        <taxon>Alteromonadales</taxon>
        <taxon>Alteromonadaceae</taxon>
        <taxon>Glaciecola</taxon>
    </lineage>
</organism>
<dbReference type="PANTHER" id="PTHR13847">
    <property type="entry name" value="SARCOSINE DEHYDROGENASE-RELATED"/>
    <property type="match status" value="1"/>
</dbReference>
<sequence length="446" mass="50012">MIYDPLVDNIIPSNQPYPDSAWVSEEKKQYPKLDKDVETEIAIVGAGYTGLSTAYHLATKYQKNCIVIDANQPGWGCSGRNGGFVLPGSGRMSAPQMTKKWGEVTTKLIYQEFLDSVNAVDELITSGIDCQRQNGGYIKLAHKASKLAPLHQQLVEHSSTYKDAIIPLSQAQVKDEYLGGVKSAGGIYFPNAFGINPWLFCHGLAERVEKQGVKIFGNTPLINCLDKQNANAKQHVLFTPNGKIHAKTLIIASNAYHPNKLFPILKNKTFPVISSILVTKPLSSEQLDLLKMREGLMVMDTRPMKYYYRLLSNNRLLFGGRGAVTGKRANHKKYRTILENGLLETFPRLKSVEVEKFWSGWVNISYDDYPRIYHDTQQNILYSSGYCGAGLAFSVQAGKRLAQLLHEPHTLPKLPFWQSELKTYPFPTMRRIALHGLYALTKLRGS</sequence>
<accession>A0ABU2ZPW1</accession>
<dbReference type="InterPro" id="IPR006076">
    <property type="entry name" value="FAD-dep_OxRdtase"/>
</dbReference>
<evidence type="ECO:0000313" key="3">
    <source>
        <dbReference type="EMBL" id="MDT0594440.1"/>
    </source>
</evidence>
<dbReference type="PANTHER" id="PTHR13847:SF281">
    <property type="entry name" value="FAD DEPENDENT OXIDOREDUCTASE DOMAIN-CONTAINING PROTEIN"/>
    <property type="match status" value="1"/>
</dbReference>
<dbReference type="GO" id="GO:0016491">
    <property type="term" value="F:oxidoreductase activity"/>
    <property type="evidence" value="ECO:0007669"/>
    <property type="project" value="UniProtKB-KW"/>
</dbReference>
<dbReference type="Proteomes" id="UP001253545">
    <property type="component" value="Unassembled WGS sequence"/>
</dbReference>
<gene>
    <name evidence="3" type="ORF">RM552_06255</name>
</gene>
<dbReference type="EC" id="1.-.-.-" evidence="3"/>
<name>A0ABU2ZPW1_9ALTE</name>
<proteinExistence type="predicted"/>